<evidence type="ECO:0000256" key="2">
    <source>
        <dbReference type="PIRSR" id="PIRSR639126-1"/>
    </source>
</evidence>
<dbReference type="AlphaFoldDB" id="A0A7W7YL39"/>
<organism evidence="5 6">
    <name type="scientific">Prosthecobacter dejongeii</name>
    <dbReference type="NCBI Taxonomy" id="48465"/>
    <lineage>
        <taxon>Bacteria</taxon>
        <taxon>Pseudomonadati</taxon>
        <taxon>Verrucomicrobiota</taxon>
        <taxon>Verrucomicrobiia</taxon>
        <taxon>Verrucomicrobiales</taxon>
        <taxon>Verrucomicrobiaceae</taxon>
        <taxon>Prosthecobacter</taxon>
    </lineage>
</organism>
<dbReference type="InterPro" id="IPR013024">
    <property type="entry name" value="GGCT-like"/>
</dbReference>
<proteinExistence type="inferred from homology"/>
<dbReference type="Pfam" id="PF06094">
    <property type="entry name" value="GGACT"/>
    <property type="match status" value="1"/>
</dbReference>
<dbReference type="EMBL" id="JACHIF010000004">
    <property type="protein sequence ID" value="MBB5038079.1"/>
    <property type="molecule type" value="Genomic_DNA"/>
</dbReference>
<dbReference type="CDD" id="cd06661">
    <property type="entry name" value="GGCT_like"/>
    <property type="match status" value="1"/>
</dbReference>
<dbReference type="InterPro" id="IPR009288">
    <property type="entry name" value="AIG2-like_dom"/>
</dbReference>
<dbReference type="InterPro" id="IPR036568">
    <property type="entry name" value="GGCT-like_sf"/>
</dbReference>
<keyword evidence="5" id="KW-0808">Transferase</keyword>
<dbReference type="GO" id="GO:0061929">
    <property type="term" value="F:gamma-glutamylaminecyclotransferase activity"/>
    <property type="evidence" value="ECO:0007669"/>
    <property type="project" value="InterPro"/>
</dbReference>
<keyword evidence="6" id="KW-1185">Reference proteome</keyword>
<sequence length="118" mass="13426">MKTRLLFLYGTLKRGRSNHAYMRGQRFVAEASTAAHYRLHDMGGYPGMVSAEDGLSITGEIWEVDAEGLARLDELEDIEGGEYVREVIPLLPPHEELRVEGYRYLRSVQGRPDLGTMW</sequence>
<evidence type="ECO:0000313" key="6">
    <source>
        <dbReference type="Proteomes" id="UP000534294"/>
    </source>
</evidence>
<dbReference type="GO" id="GO:0005829">
    <property type="term" value="C:cytosol"/>
    <property type="evidence" value="ECO:0007669"/>
    <property type="project" value="TreeGrafter"/>
</dbReference>
<dbReference type="SUPFAM" id="SSF110857">
    <property type="entry name" value="Gamma-glutamyl cyclotransferase-like"/>
    <property type="match status" value="1"/>
</dbReference>
<dbReference type="RefSeq" id="WP_184208565.1">
    <property type="nucleotide sequence ID" value="NZ_JACHIF010000004.1"/>
</dbReference>
<protein>
    <recommendedName>
        <fullName evidence="3">Gamma-glutamylcyclotransferase family protein</fullName>
    </recommendedName>
</protein>
<evidence type="ECO:0000256" key="1">
    <source>
        <dbReference type="ARBA" id="ARBA00008861"/>
    </source>
</evidence>
<dbReference type="Proteomes" id="UP000534294">
    <property type="component" value="Unassembled WGS sequence"/>
</dbReference>
<dbReference type="PANTHER" id="PTHR12510">
    <property type="entry name" value="TROPONIN C-AKIN-1 PROTEIN"/>
    <property type="match status" value="1"/>
</dbReference>
<accession>A0A7W7YL39</accession>
<evidence type="ECO:0000259" key="4">
    <source>
        <dbReference type="Pfam" id="PF06094"/>
    </source>
</evidence>
<dbReference type="GO" id="GO:0016740">
    <property type="term" value="F:transferase activity"/>
    <property type="evidence" value="ECO:0007669"/>
    <property type="project" value="UniProtKB-KW"/>
</dbReference>
<evidence type="ECO:0000256" key="3">
    <source>
        <dbReference type="RuleBase" id="RU367036"/>
    </source>
</evidence>
<reference evidence="5 6" key="1">
    <citation type="submission" date="2020-08" db="EMBL/GenBank/DDBJ databases">
        <title>Genomic Encyclopedia of Type Strains, Phase IV (KMG-IV): sequencing the most valuable type-strain genomes for metagenomic binning, comparative biology and taxonomic classification.</title>
        <authorList>
            <person name="Goeker M."/>
        </authorList>
    </citation>
    <scope>NUCLEOTIDE SEQUENCE [LARGE SCALE GENOMIC DNA]</scope>
    <source>
        <strain evidence="5 6">DSM 12251</strain>
    </source>
</reference>
<gene>
    <name evidence="5" type="ORF">HNQ64_002337</name>
</gene>
<dbReference type="PANTHER" id="PTHR12510:SF4">
    <property type="entry name" value="GAMMA-GLUTAMYLAMINECYCLOTRANSFERASE"/>
    <property type="match status" value="1"/>
</dbReference>
<comment type="similarity">
    <text evidence="1 3">Belongs to the gamma-glutamylcyclotransferase family.</text>
</comment>
<dbReference type="InterPro" id="IPR039126">
    <property type="entry name" value="GGACT"/>
</dbReference>
<comment type="caution">
    <text evidence="5">The sequence shown here is derived from an EMBL/GenBank/DDBJ whole genome shotgun (WGS) entry which is preliminary data.</text>
</comment>
<evidence type="ECO:0000313" key="5">
    <source>
        <dbReference type="EMBL" id="MBB5038079.1"/>
    </source>
</evidence>
<dbReference type="Gene3D" id="3.10.490.10">
    <property type="entry name" value="Gamma-glutamyl cyclotransferase-like"/>
    <property type="match status" value="1"/>
</dbReference>
<feature type="active site" description="Proton acceptor" evidence="2">
    <location>
        <position position="76"/>
    </location>
</feature>
<name>A0A7W7YL39_9BACT</name>
<feature type="domain" description="Gamma-glutamylcyclotransferase AIG2-like" evidence="4">
    <location>
        <begin position="6"/>
        <end position="109"/>
    </location>
</feature>